<evidence type="ECO:0000256" key="5">
    <source>
        <dbReference type="ARBA" id="ARBA00023002"/>
    </source>
</evidence>
<dbReference type="Pfam" id="PF17831">
    <property type="entry name" value="PDH_E1_M"/>
    <property type="match status" value="1"/>
</dbReference>
<keyword evidence="6 9" id="KW-0786">Thiamine pyrophosphate</keyword>
<keyword evidence="10" id="KW-0479">Metal-binding</keyword>
<dbReference type="GeneID" id="90163827"/>
<dbReference type="CDD" id="cd02017">
    <property type="entry name" value="TPP_E1_EcPDC_like"/>
    <property type="match status" value="1"/>
</dbReference>
<dbReference type="SUPFAM" id="SSF52518">
    <property type="entry name" value="Thiamin diphosphate-binding fold (THDP-binding)"/>
    <property type="match status" value="2"/>
</dbReference>
<evidence type="ECO:0000256" key="7">
    <source>
        <dbReference type="ARBA" id="ARBA00023317"/>
    </source>
</evidence>
<dbReference type="Gene3D" id="3.40.50.920">
    <property type="match status" value="1"/>
</dbReference>
<dbReference type="Gene3D" id="3.40.50.970">
    <property type="match status" value="2"/>
</dbReference>
<evidence type="ECO:0000256" key="10">
    <source>
        <dbReference type="PIRSR" id="PIRSR000156-1"/>
    </source>
</evidence>
<dbReference type="PROSITE" id="PS50003">
    <property type="entry name" value="PH_DOMAIN"/>
    <property type="match status" value="1"/>
</dbReference>
<evidence type="ECO:0000256" key="4">
    <source>
        <dbReference type="ARBA" id="ARBA00017172"/>
    </source>
</evidence>
<dbReference type="PANTHER" id="PTHR43825:SF3">
    <property type="entry name" value="PYRUVATE DEHYDROGENASE E1 COMPONENT"/>
    <property type="match status" value="1"/>
</dbReference>
<dbReference type="GO" id="GO:0004739">
    <property type="term" value="F:pyruvate dehydrogenase (acetyl-transferring) activity"/>
    <property type="evidence" value="ECO:0007669"/>
    <property type="project" value="UniProtKB-EC"/>
</dbReference>
<dbReference type="InterPro" id="IPR041621">
    <property type="entry name" value="PDH_E1_M"/>
</dbReference>
<name>A0AAE4G8J2_9BURK</name>
<dbReference type="InterPro" id="IPR001849">
    <property type="entry name" value="PH_domain"/>
</dbReference>
<keyword evidence="10" id="KW-0460">Magnesium</keyword>
<dbReference type="AlphaFoldDB" id="A0AAE4G8J2"/>
<dbReference type="EMBL" id="JAVRAA010000006">
    <property type="protein sequence ID" value="MDT0337794.1"/>
    <property type="molecule type" value="Genomic_DNA"/>
</dbReference>
<feature type="domain" description="PH" evidence="11">
    <location>
        <begin position="1"/>
        <end position="33"/>
    </location>
</feature>
<dbReference type="InterPro" id="IPR029061">
    <property type="entry name" value="THDP-binding"/>
</dbReference>
<dbReference type="PANTHER" id="PTHR43825">
    <property type="entry name" value="PYRUVATE DEHYDROGENASE E1 COMPONENT"/>
    <property type="match status" value="1"/>
</dbReference>
<evidence type="ECO:0000256" key="3">
    <source>
        <dbReference type="ARBA" id="ARBA00012281"/>
    </source>
</evidence>
<evidence type="ECO:0000259" key="11">
    <source>
        <dbReference type="PROSITE" id="PS50003"/>
    </source>
</evidence>
<reference evidence="12" key="1">
    <citation type="submission" date="2023-02" db="EMBL/GenBank/DDBJ databases">
        <title>Description of Herbaspirillum huttiense subsp. nephrolepsisexaltata and Herbaspirillum huttiense subsp. lycopersicon.</title>
        <authorList>
            <person name="Poudel M."/>
            <person name="Sharma A."/>
            <person name="Goss E."/>
            <person name="Tapia J.H."/>
            <person name="Harmon C.M."/>
            <person name="Jones J.B."/>
        </authorList>
    </citation>
    <scope>NUCLEOTIDE SEQUENCE</scope>
    <source>
        <strain evidence="12">NC40101</strain>
    </source>
</reference>
<feature type="binding site" evidence="10">
    <location>
        <position position="267"/>
    </location>
    <ligand>
        <name>Mg(2+)</name>
        <dbReference type="ChEBI" id="CHEBI:18420"/>
    </ligand>
</feature>
<dbReference type="InterPro" id="IPR035807">
    <property type="entry name" value="PDC_E1_N"/>
</dbReference>
<evidence type="ECO:0000256" key="8">
    <source>
        <dbReference type="ARBA" id="ARBA00051231"/>
    </source>
</evidence>
<proteinExistence type="predicted"/>
<evidence type="ECO:0000256" key="2">
    <source>
        <dbReference type="ARBA" id="ARBA00003157"/>
    </source>
</evidence>
<gene>
    <name evidence="12" type="primary">aceE</name>
    <name evidence="12" type="ORF">RJN63_13195</name>
</gene>
<comment type="cofactor">
    <cofactor evidence="1 9">
        <name>thiamine diphosphate</name>
        <dbReference type="ChEBI" id="CHEBI:58937"/>
    </cofactor>
</comment>
<dbReference type="InterPro" id="IPR055152">
    <property type="entry name" value="Transketolase-like_C_2"/>
</dbReference>
<evidence type="ECO:0000256" key="6">
    <source>
        <dbReference type="ARBA" id="ARBA00023052"/>
    </source>
</evidence>
<dbReference type="GO" id="GO:0046872">
    <property type="term" value="F:metal ion binding"/>
    <property type="evidence" value="ECO:0007669"/>
    <property type="project" value="UniProtKB-KW"/>
</dbReference>
<comment type="catalytic activity">
    <reaction evidence="8 9">
        <text>N(6)-[(R)-lipoyl]-L-lysyl-[protein] + pyruvate + H(+) = N(6)-[(R)-S(8)-acetyldihydrolipoyl]-L-lysyl-[protein] + CO2</text>
        <dbReference type="Rhea" id="RHEA:19189"/>
        <dbReference type="Rhea" id="RHEA-COMP:10474"/>
        <dbReference type="Rhea" id="RHEA-COMP:10478"/>
        <dbReference type="ChEBI" id="CHEBI:15361"/>
        <dbReference type="ChEBI" id="CHEBI:15378"/>
        <dbReference type="ChEBI" id="CHEBI:16526"/>
        <dbReference type="ChEBI" id="CHEBI:83099"/>
        <dbReference type="ChEBI" id="CHEBI:83111"/>
        <dbReference type="EC" id="1.2.4.1"/>
    </reaction>
</comment>
<dbReference type="InterPro" id="IPR005474">
    <property type="entry name" value="Transketolase_N"/>
</dbReference>
<feature type="binding site" evidence="10">
    <location>
        <position position="269"/>
    </location>
    <ligand>
        <name>Mg(2+)</name>
        <dbReference type="ChEBI" id="CHEBI:18420"/>
    </ligand>
</feature>
<dbReference type="PIRSF" id="PIRSF000156">
    <property type="entry name" value="Pyruvate_dh_E1"/>
    <property type="match status" value="1"/>
</dbReference>
<comment type="cofactor">
    <cofactor evidence="10">
        <name>Mg(2+)</name>
        <dbReference type="ChEBI" id="CHEBI:18420"/>
    </cofactor>
</comment>
<dbReference type="Pfam" id="PF00456">
    <property type="entry name" value="Transketolase_N"/>
    <property type="match status" value="2"/>
</dbReference>
<feature type="binding site" evidence="10">
    <location>
        <position position="237"/>
    </location>
    <ligand>
        <name>Mg(2+)</name>
        <dbReference type="ChEBI" id="CHEBI:18420"/>
    </ligand>
</feature>
<accession>A0AAE4G8J2</accession>
<dbReference type="InterPro" id="IPR009014">
    <property type="entry name" value="Transketo_C/PFOR_II"/>
</dbReference>
<evidence type="ECO:0000256" key="9">
    <source>
        <dbReference type="PIRNR" id="PIRNR000156"/>
    </source>
</evidence>
<dbReference type="NCBIfam" id="TIGR00759">
    <property type="entry name" value="aceE"/>
    <property type="match status" value="1"/>
</dbReference>
<evidence type="ECO:0000256" key="1">
    <source>
        <dbReference type="ARBA" id="ARBA00001964"/>
    </source>
</evidence>
<keyword evidence="5 9" id="KW-0560">Oxidoreductase</keyword>
<protein>
    <recommendedName>
        <fullName evidence="4 9">Pyruvate dehydrogenase E1 component</fullName>
        <ecNumber evidence="3 9">1.2.4.1</ecNumber>
    </recommendedName>
</protein>
<comment type="caution">
    <text evidence="12">The sequence shown here is derived from an EMBL/GenBank/DDBJ whole genome shotgun (WGS) entry which is preliminary data.</text>
</comment>
<keyword evidence="7 9" id="KW-0670">Pyruvate</keyword>
<dbReference type="InterPro" id="IPR051157">
    <property type="entry name" value="PDH/Transketolase"/>
</dbReference>
<dbReference type="InterPro" id="IPR004660">
    <property type="entry name" value="PDH_E1"/>
</dbReference>
<dbReference type="Pfam" id="PF22613">
    <property type="entry name" value="Transketolase_C_1"/>
    <property type="match status" value="1"/>
</dbReference>
<dbReference type="RefSeq" id="WP_121038407.1">
    <property type="nucleotide sequence ID" value="NZ_JAVLSM010000003.1"/>
</dbReference>
<organism evidence="12">
    <name type="scientific">Herbaspirillum huttiense subsp. nephrolepidis</name>
    <dbReference type="NCBI Taxonomy" id="3075126"/>
    <lineage>
        <taxon>Bacteria</taxon>
        <taxon>Pseudomonadati</taxon>
        <taxon>Pseudomonadota</taxon>
        <taxon>Betaproteobacteria</taxon>
        <taxon>Burkholderiales</taxon>
        <taxon>Oxalobacteraceae</taxon>
        <taxon>Herbaspirillum</taxon>
    </lineage>
</organism>
<sequence>MSAQIDQVLAQAANDPDVMETQEWLDALEAVIEKEGPDRAHYLMERMVDLARRRGAHIPFSSNTAYVNTIPADQGEHCPGNLEYEERLRSWMRWNAMAMVVKANRVDGDLGGHLSSFASLANMLGIGFNHFWHAPTEEHGGDLLYIQGHSSPGIYARAFLEGRLTEDQLIHFRREADGHGLSSYPHPKLMPEFWQFPTVSMGLGPLMAIYQARFLKYLHARGIAKTDNRKVWAFCGDGEMDEPESMGAIGMAGREKLNNLVIVVNCNLQRLDGPVRGNGKIIQELESDFRGAGWNVVKVIWGSGWDELLAKDKDGILQKVMMETVDGEYQNYKAKDGAFVRKHFFGKHPKLLEMVSKMSDDDIWRLTRGGHDPHKIYAAFKVAQESKDQPTVILAKSIKGYGFGKAGEARNTAHNTKKLDDEAIRAMRDRFQLPISDAELPNIPFFKPADDAPEMQYLHERRKALGGYLPQRRVHADEKLPVPELSAFQAMLEPTAEGREISTTAAYSRVLTALLRDPNLGPRVVPIMVDESRTFGMEGLFRQIGIFSQVGQLYEPVDKDQVMYYREDKAGQILQEGINEAGGMSSWIAAATSYSTNNRVMIPFYTYYSMFGLQRIGDLAWAAGDMRARGFLIGGTAGRTTLNGEGLQHEDGHSHVFASAIPNCIPYDPTFAHEVAVIIHDGLRRMVANQEDVFYYITVMNENYGHPGIKPGQEEGIIKGLYLLNEGGKENKLRVQLLGSGTILREVIAAADLLRDDWKVDADVWSAPSFTLLARDGQDVERWNMLHPAEAPKKSYFEQSLEGSEGPIVVSTDYMRTYAEQVRAFVPKGRSYKVLGTDGYGRSDTRAKLREFFEVNRYFVTVAALKSLADEGKIKPEVVAQAIAKYGIDPNKPNPVTL</sequence>
<dbReference type="EC" id="1.2.4.1" evidence="3 9"/>
<evidence type="ECO:0000313" key="12">
    <source>
        <dbReference type="EMBL" id="MDT0337794.1"/>
    </source>
</evidence>
<comment type="function">
    <text evidence="2 9">Component of the pyruvate dehydrogenase (PDH) complex, that catalyzes the overall conversion of pyruvate to acetyl-CoA and CO(2).</text>
</comment>
<dbReference type="SUPFAM" id="SSF52922">
    <property type="entry name" value="TK C-terminal domain-like"/>
    <property type="match status" value="1"/>
</dbReference>
<dbReference type="FunFam" id="3.40.50.970:FF:000011">
    <property type="entry name" value="Pyruvate dehydrogenase E1 component"/>
    <property type="match status" value="1"/>
</dbReference>